<dbReference type="RefSeq" id="WP_222159581.1">
    <property type="nucleotide sequence ID" value="NZ_CP081864.1"/>
</dbReference>
<dbReference type="InterPro" id="IPR037185">
    <property type="entry name" value="EmrE-like"/>
</dbReference>
<evidence type="ECO:0000259" key="13">
    <source>
        <dbReference type="Pfam" id="PF00892"/>
    </source>
</evidence>
<evidence type="ECO:0000256" key="2">
    <source>
        <dbReference type="ARBA" id="ARBA00022448"/>
    </source>
</evidence>
<evidence type="ECO:0000256" key="3">
    <source>
        <dbReference type="ARBA" id="ARBA00022475"/>
    </source>
</evidence>
<dbReference type="InterPro" id="IPR000390">
    <property type="entry name" value="Small_drug/metabolite_transptr"/>
</dbReference>
<dbReference type="NCBIfam" id="NF011625">
    <property type="entry name" value="PRK15051.1"/>
    <property type="match status" value="1"/>
</dbReference>
<evidence type="ECO:0000313" key="14">
    <source>
        <dbReference type="EMBL" id="QZN96554.1"/>
    </source>
</evidence>
<dbReference type="Gene3D" id="1.10.3730.20">
    <property type="match status" value="1"/>
</dbReference>
<dbReference type="EMBL" id="CP081864">
    <property type="protein sequence ID" value="QZN96554.1"/>
    <property type="molecule type" value="Genomic_DNA"/>
</dbReference>
<feature type="domain" description="EamA" evidence="13">
    <location>
        <begin position="6"/>
        <end position="104"/>
    </location>
</feature>
<evidence type="ECO:0000256" key="1">
    <source>
        <dbReference type="ARBA" id="ARBA00004651"/>
    </source>
</evidence>
<keyword evidence="2" id="KW-0813">Transport</keyword>
<protein>
    <submittedName>
        <fullName evidence="14">4-amino-4-deoxy-L-arabinose-phosphoundecaprenol flippase subunit ArnE</fullName>
    </submittedName>
</protein>
<evidence type="ECO:0000256" key="7">
    <source>
        <dbReference type="ARBA" id="ARBA00022692"/>
    </source>
</evidence>
<keyword evidence="11 12" id="KW-0472">Membrane</keyword>
<comment type="subcellular location">
    <subcellularLocation>
        <location evidence="1">Cell membrane</location>
        <topology evidence="1">Multi-pass membrane protein</topology>
    </subcellularLocation>
</comment>
<reference evidence="14 15" key="1">
    <citation type="submission" date="2021-08" db="EMBL/GenBank/DDBJ databases">
        <title>Culture and genomic analysis of Symbiopectobacterium purcellii sp. nov. gen. nov., isolated from the leafhopper Empoasca decipiens.</title>
        <authorList>
            <person name="Nadal-Jimenez P."/>
            <person name="Siozios S."/>
            <person name="Halliday N."/>
            <person name="Camara M."/>
            <person name="Hurst G.D.D."/>
        </authorList>
    </citation>
    <scope>NUCLEOTIDE SEQUENCE [LARGE SCALE GENOMIC DNA]</scope>
    <source>
        <strain evidence="14 15">SyEd1</strain>
    </source>
</reference>
<dbReference type="InterPro" id="IPR000620">
    <property type="entry name" value="EamA_dom"/>
</dbReference>
<feature type="transmembrane region" description="Helical" evidence="12">
    <location>
        <begin position="88"/>
        <end position="106"/>
    </location>
</feature>
<evidence type="ECO:0000256" key="4">
    <source>
        <dbReference type="ARBA" id="ARBA00022516"/>
    </source>
</evidence>
<dbReference type="SUPFAM" id="SSF103481">
    <property type="entry name" value="Multidrug resistance efflux transporter EmrE"/>
    <property type="match status" value="1"/>
</dbReference>
<accession>A0ABX9APK4</accession>
<dbReference type="Pfam" id="PF00892">
    <property type="entry name" value="EamA"/>
    <property type="match status" value="1"/>
</dbReference>
<keyword evidence="8" id="KW-0448">Lipopolysaccharide biosynthesis</keyword>
<keyword evidence="9 12" id="KW-1133">Transmembrane helix</keyword>
<keyword evidence="4" id="KW-0444">Lipid biosynthesis</keyword>
<evidence type="ECO:0000256" key="5">
    <source>
        <dbReference type="ARBA" id="ARBA00022519"/>
    </source>
</evidence>
<evidence type="ECO:0000256" key="12">
    <source>
        <dbReference type="SAM" id="Phobius"/>
    </source>
</evidence>
<name>A0ABX9APK4_9ENTR</name>
<gene>
    <name evidence="14" type="primary">arnE</name>
    <name evidence="14" type="ORF">K6K13_03660</name>
</gene>
<evidence type="ECO:0000256" key="11">
    <source>
        <dbReference type="ARBA" id="ARBA00023136"/>
    </source>
</evidence>
<keyword evidence="10" id="KW-0443">Lipid metabolism</keyword>
<keyword evidence="15" id="KW-1185">Reference proteome</keyword>
<keyword evidence="6" id="KW-0441">Lipid A biosynthesis</keyword>
<proteinExistence type="predicted"/>
<feature type="transmembrane region" description="Helical" evidence="12">
    <location>
        <begin position="62"/>
        <end position="82"/>
    </location>
</feature>
<feature type="transmembrane region" description="Helical" evidence="12">
    <location>
        <begin position="33"/>
        <end position="55"/>
    </location>
</feature>
<keyword evidence="5" id="KW-0997">Cell inner membrane</keyword>
<dbReference type="PANTHER" id="PTHR30561">
    <property type="entry name" value="SMR FAMILY PROTON-DEPENDENT DRUG EFFLUX TRANSPORTER SUGE"/>
    <property type="match status" value="1"/>
</dbReference>
<dbReference type="PANTHER" id="PTHR30561:SF23">
    <property type="entry name" value="4-AMINO-4-DEOXY-L-ARABINOSE-PHOSPHOUNDECAPRENOL FLIPPASE SUBUNIT ARNE-RELATED"/>
    <property type="match status" value="1"/>
</dbReference>
<organism evidence="14 15">
    <name type="scientific">Symbiopectobacterium purcellii</name>
    <dbReference type="NCBI Taxonomy" id="2871826"/>
    <lineage>
        <taxon>Bacteria</taxon>
        <taxon>Pseudomonadati</taxon>
        <taxon>Pseudomonadota</taxon>
        <taxon>Gammaproteobacteria</taxon>
        <taxon>Enterobacterales</taxon>
        <taxon>Enterobacteriaceae</taxon>
    </lineage>
</organism>
<evidence type="ECO:0000256" key="8">
    <source>
        <dbReference type="ARBA" id="ARBA00022985"/>
    </source>
</evidence>
<keyword evidence="3" id="KW-1003">Cell membrane</keyword>
<evidence type="ECO:0000256" key="6">
    <source>
        <dbReference type="ARBA" id="ARBA00022556"/>
    </source>
</evidence>
<evidence type="ECO:0000313" key="15">
    <source>
        <dbReference type="Proteomes" id="UP000825886"/>
    </source>
</evidence>
<evidence type="ECO:0000256" key="10">
    <source>
        <dbReference type="ARBA" id="ARBA00023098"/>
    </source>
</evidence>
<dbReference type="Proteomes" id="UP000825886">
    <property type="component" value="Chromosome"/>
</dbReference>
<keyword evidence="7 12" id="KW-0812">Transmembrane</keyword>
<sequence length="108" mass="11779">MSAWVGVLLVSMLSCMGQMCQKQAAGAARPANAARWLCVALLLLALALLLWLVVLQQLPVGIAYPMLSLNLVWITLAARWIWQEPMGWRHILGILFIISGVVLLGVTA</sequence>
<evidence type="ECO:0000256" key="9">
    <source>
        <dbReference type="ARBA" id="ARBA00022989"/>
    </source>
</evidence>